<feature type="binding site" evidence="11">
    <location>
        <position position="260"/>
    </location>
    <ligand>
        <name>Mn(2+)</name>
        <dbReference type="ChEBI" id="CHEBI:29035"/>
        <label>2</label>
    </ligand>
</feature>
<keyword evidence="7 11" id="KW-0464">Manganese</keyword>
<evidence type="ECO:0000256" key="4">
    <source>
        <dbReference type="ARBA" id="ARBA00022741"/>
    </source>
</evidence>
<feature type="binding site" evidence="10">
    <location>
        <begin position="149"/>
        <end position="153"/>
    </location>
    <ligand>
        <name>GMP</name>
        <dbReference type="ChEBI" id="CHEBI:58115"/>
    </ligand>
</feature>
<dbReference type="GO" id="GO:0170057">
    <property type="term" value="F:RNA ligase (GTP) activity"/>
    <property type="evidence" value="ECO:0007669"/>
    <property type="project" value="UniProtKB-EC"/>
</dbReference>
<dbReference type="InterPro" id="IPR052915">
    <property type="entry name" value="RtcB-like"/>
</dbReference>
<feature type="binding site" evidence="10">
    <location>
        <begin position="316"/>
        <end position="319"/>
    </location>
    <ligand>
        <name>GMP</name>
        <dbReference type="ChEBI" id="CHEBI:58115"/>
    </ligand>
</feature>
<evidence type="ECO:0000256" key="9">
    <source>
        <dbReference type="PIRSR" id="PIRSR601233-1"/>
    </source>
</evidence>
<dbReference type="PANTHER" id="PTHR43749:SF2">
    <property type="entry name" value="RNA-SPLICING LIGASE RTCB"/>
    <property type="match status" value="1"/>
</dbReference>
<dbReference type="SUPFAM" id="SSF103365">
    <property type="entry name" value="Hypothetical protein PH1602"/>
    <property type="match status" value="1"/>
</dbReference>
<dbReference type="PANTHER" id="PTHR43749">
    <property type="entry name" value="RNA-SPLICING LIGASE RTCB"/>
    <property type="match status" value="1"/>
</dbReference>
<accession>A0A933W746</accession>
<dbReference type="Pfam" id="PF01139">
    <property type="entry name" value="RtcB"/>
    <property type="match status" value="2"/>
</dbReference>
<evidence type="ECO:0000256" key="1">
    <source>
        <dbReference type="ARBA" id="ARBA00012726"/>
    </source>
</evidence>
<dbReference type="Gene3D" id="3.90.1860.10">
    <property type="entry name" value="tRNA-splicing ligase RtcB"/>
    <property type="match status" value="1"/>
</dbReference>
<dbReference type="GO" id="GO:0030145">
    <property type="term" value="F:manganese ion binding"/>
    <property type="evidence" value="ECO:0007669"/>
    <property type="project" value="TreeGrafter"/>
</dbReference>
<reference evidence="12" key="1">
    <citation type="submission" date="2020-07" db="EMBL/GenBank/DDBJ databases">
        <title>Huge and variable diversity of episymbiotic CPR bacteria and DPANN archaea in groundwater ecosystems.</title>
        <authorList>
            <person name="He C.Y."/>
            <person name="Keren R."/>
            <person name="Whittaker M."/>
            <person name="Farag I.F."/>
            <person name="Doudna J."/>
            <person name="Cate J.H.D."/>
            <person name="Banfield J.F."/>
        </authorList>
    </citation>
    <scope>NUCLEOTIDE SEQUENCE</scope>
    <source>
        <strain evidence="12">NC_groundwater_1813_Pr3_B-0.1um_71_17</strain>
    </source>
</reference>
<evidence type="ECO:0000256" key="2">
    <source>
        <dbReference type="ARBA" id="ARBA00022598"/>
    </source>
</evidence>
<evidence type="ECO:0000256" key="10">
    <source>
        <dbReference type="PIRSR" id="PIRSR601233-2"/>
    </source>
</evidence>
<keyword evidence="6 10" id="KW-0342">GTP-binding</keyword>
<comment type="cofactor">
    <cofactor evidence="11">
        <name>Mn(2+)</name>
        <dbReference type="ChEBI" id="CHEBI:29035"/>
    </cofactor>
    <text evidence="11">Binds 2 manganese ions per subunit.</text>
</comment>
<keyword evidence="5" id="KW-0692">RNA repair</keyword>
<dbReference type="EMBL" id="JACRIW010000008">
    <property type="protein sequence ID" value="MBI5168012.1"/>
    <property type="molecule type" value="Genomic_DNA"/>
</dbReference>
<dbReference type="GO" id="GO:0042245">
    <property type="term" value="P:RNA repair"/>
    <property type="evidence" value="ECO:0007669"/>
    <property type="project" value="UniProtKB-KW"/>
</dbReference>
<evidence type="ECO:0000256" key="11">
    <source>
        <dbReference type="PIRSR" id="PIRSR601233-3"/>
    </source>
</evidence>
<evidence type="ECO:0000256" key="5">
    <source>
        <dbReference type="ARBA" id="ARBA00022800"/>
    </source>
</evidence>
<proteinExistence type="predicted"/>
<evidence type="ECO:0000256" key="3">
    <source>
        <dbReference type="ARBA" id="ARBA00022723"/>
    </source>
</evidence>
<organism evidence="12 13">
    <name type="scientific">Eiseniibacteriota bacterium</name>
    <dbReference type="NCBI Taxonomy" id="2212470"/>
    <lineage>
        <taxon>Bacteria</taxon>
        <taxon>Candidatus Eiseniibacteriota</taxon>
    </lineage>
</organism>
<dbReference type="InterPro" id="IPR001233">
    <property type="entry name" value="RtcB"/>
</dbReference>
<dbReference type="InterPro" id="IPR036025">
    <property type="entry name" value="RtcB-like_sf"/>
</dbReference>
<dbReference type="AlphaFoldDB" id="A0A933W746"/>
<evidence type="ECO:0000313" key="12">
    <source>
        <dbReference type="EMBL" id="MBI5168012.1"/>
    </source>
</evidence>
<evidence type="ECO:0000313" key="13">
    <source>
        <dbReference type="Proteomes" id="UP000696931"/>
    </source>
</evidence>
<comment type="catalytic activity">
    <reaction evidence="8">
        <text>a 3'-end 3'-phospho-ribonucleotide-RNA + a 5'-end dephospho-ribonucleoside-RNA + GTP = a ribonucleotidyl-ribonucleotide-RNA + GMP + diphosphate</text>
        <dbReference type="Rhea" id="RHEA:68076"/>
        <dbReference type="Rhea" id="RHEA-COMP:10463"/>
        <dbReference type="Rhea" id="RHEA-COMP:13936"/>
        <dbReference type="Rhea" id="RHEA-COMP:17355"/>
        <dbReference type="ChEBI" id="CHEBI:33019"/>
        <dbReference type="ChEBI" id="CHEBI:37565"/>
        <dbReference type="ChEBI" id="CHEBI:58115"/>
        <dbReference type="ChEBI" id="CHEBI:83062"/>
        <dbReference type="ChEBI" id="CHEBI:138284"/>
        <dbReference type="ChEBI" id="CHEBI:173118"/>
        <dbReference type="EC" id="6.5.1.8"/>
    </reaction>
</comment>
<dbReference type="GO" id="GO:0006281">
    <property type="term" value="P:DNA repair"/>
    <property type="evidence" value="ECO:0007669"/>
    <property type="project" value="TreeGrafter"/>
</dbReference>
<keyword evidence="2" id="KW-0436">Ligase</keyword>
<feature type="binding site" evidence="10">
    <location>
        <begin position="292"/>
        <end position="295"/>
    </location>
    <ligand>
        <name>GMP</name>
        <dbReference type="ChEBI" id="CHEBI:58115"/>
    </ligand>
</feature>
<sequence>MDGLSAPGRGAPWKQWGHDLDSNAIDQMVHACRLPVAVRGALMPDAHVGYGLPIGGVLATRDAVIPYAVGVDIACRVKMTVLDLPLRKLERGSDKLRRAIETETRFGVGAFFKERRDHAVMSADWSVTHVTERLKDKAWSQLGTSGSGNHFVEFGVFTVNDAAVGLESGRYLALLTHSGSRGTGAAVCEHYSAIAMDKHAELPREVKHLAWLSLKSEAGQEYWRAMELMGEYAAANHACIHRHIAEHLGAEVLLDLENHHNFAWKEVHDGEELIVHRKGATPAGAGVLGIIPGSMATPTYVVRGLGDASSLHSAAHGAGRRMSRSAAKKKYDWKFVNPVLKERGVELISAGLDEVPMVYKNIDEVMRAQADLVEPLATFQPKLVKMAPAGERPED</sequence>
<dbReference type="GO" id="GO:0006396">
    <property type="term" value="P:RNA processing"/>
    <property type="evidence" value="ECO:0007669"/>
    <property type="project" value="InterPro"/>
</dbReference>
<dbReference type="GO" id="GO:0005525">
    <property type="term" value="F:GTP binding"/>
    <property type="evidence" value="ECO:0007669"/>
    <property type="project" value="UniProtKB-KW"/>
</dbReference>
<feature type="active site" description="GMP-histidine intermediate" evidence="9">
    <location>
        <position position="316"/>
    </location>
</feature>
<feature type="binding site" evidence="11">
    <location>
        <position position="177"/>
    </location>
    <ligand>
        <name>Mn(2+)</name>
        <dbReference type="ChEBI" id="CHEBI:29035"/>
        <label>2</label>
    </ligand>
</feature>
<dbReference type="GO" id="GO:0003909">
    <property type="term" value="F:DNA ligase activity"/>
    <property type="evidence" value="ECO:0007669"/>
    <property type="project" value="TreeGrafter"/>
</dbReference>
<evidence type="ECO:0000256" key="7">
    <source>
        <dbReference type="ARBA" id="ARBA00023211"/>
    </source>
</evidence>
<keyword evidence="3 11" id="KW-0479">Metal-binding</keyword>
<feature type="binding site" evidence="11">
    <location>
        <position position="150"/>
    </location>
    <ligand>
        <name>Mn(2+)</name>
        <dbReference type="ChEBI" id="CHEBI:29035"/>
        <label>1</label>
    </ligand>
</feature>
<comment type="caution">
    <text evidence="12">The sequence shown here is derived from an EMBL/GenBank/DDBJ whole genome shotgun (WGS) entry which is preliminary data.</text>
</comment>
<dbReference type="Proteomes" id="UP000696931">
    <property type="component" value="Unassembled WGS sequence"/>
</dbReference>
<feature type="binding site" evidence="10">
    <location>
        <begin position="260"/>
        <end position="261"/>
    </location>
    <ligand>
        <name>GMP</name>
        <dbReference type="ChEBI" id="CHEBI:58115"/>
    </ligand>
</feature>
<keyword evidence="4 10" id="KW-0547">Nucleotide-binding</keyword>
<gene>
    <name evidence="12" type="ORF">HZA61_00850</name>
</gene>
<name>A0A933W746_UNCEI</name>
<evidence type="ECO:0000256" key="8">
    <source>
        <dbReference type="ARBA" id="ARBA00047746"/>
    </source>
</evidence>
<evidence type="ECO:0000256" key="6">
    <source>
        <dbReference type="ARBA" id="ARBA00023134"/>
    </source>
</evidence>
<protein>
    <recommendedName>
        <fullName evidence="1">3'-phosphate/5'-hydroxy nucleic acid ligase</fullName>
        <ecNumber evidence="1">6.5.1.8</ecNumber>
    </recommendedName>
</protein>
<feature type="binding site" evidence="11">
    <location>
        <position position="72"/>
    </location>
    <ligand>
        <name>Mn(2+)</name>
        <dbReference type="ChEBI" id="CHEBI:29035"/>
        <label>1</label>
    </ligand>
</feature>
<dbReference type="EC" id="6.5.1.8" evidence="1"/>